<dbReference type="PROSITE" id="PS51257">
    <property type="entry name" value="PROKAR_LIPOPROTEIN"/>
    <property type="match status" value="1"/>
</dbReference>
<protein>
    <submittedName>
        <fullName evidence="3">Uncharacterized protein</fullName>
    </submittedName>
</protein>
<evidence type="ECO:0000313" key="4">
    <source>
        <dbReference type="Proteomes" id="UP000001919"/>
    </source>
</evidence>
<proteinExistence type="predicted"/>
<dbReference type="AlphaFoldDB" id="C7MAB3"/>
<organism evidence="3 4">
    <name type="scientific">Brachybacterium faecium (strain ATCC 43885 / DSM 4810 / JCM 11609 / LMG 19847 / NBRC 14762 / NCIMB 9860 / 6-10)</name>
    <dbReference type="NCBI Taxonomy" id="446465"/>
    <lineage>
        <taxon>Bacteria</taxon>
        <taxon>Bacillati</taxon>
        <taxon>Actinomycetota</taxon>
        <taxon>Actinomycetes</taxon>
        <taxon>Micrococcales</taxon>
        <taxon>Dermabacteraceae</taxon>
        <taxon>Brachybacterium</taxon>
    </lineage>
</organism>
<dbReference type="Proteomes" id="UP000001919">
    <property type="component" value="Chromosome"/>
</dbReference>
<keyword evidence="2" id="KW-0732">Signal</keyword>
<feature type="signal peptide" evidence="2">
    <location>
        <begin position="1"/>
        <end position="25"/>
    </location>
</feature>
<reference evidence="3 4" key="1">
    <citation type="journal article" date="2009" name="Stand. Genomic Sci.">
        <title>Complete genome sequence of Brachybacterium faecium type strain (Schefferle 6-10).</title>
        <authorList>
            <person name="Lapidus A."/>
            <person name="Pukall R."/>
            <person name="Labuttii K."/>
            <person name="Copeland A."/>
            <person name="Del Rio T.G."/>
            <person name="Nolan M."/>
            <person name="Chen F."/>
            <person name="Lucas S."/>
            <person name="Tice H."/>
            <person name="Cheng J.F."/>
            <person name="Bruce D."/>
            <person name="Goodwin L."/>
            <person name="Pitluck S."/>
            <person name="Rohde M."/>
            <person name="Goker M."/>
            <person name="Pati A."/>
            <person name="Ivanova N."/>
            <person name="Mavrommatis K."/>
            <person name="Chen A."/>
            <person name="Palaniappan K."/>
            <person name="D'haeseleer P."/>
            <person name="Chain P."/>
            <person name="Bristow J."/>
            <person name="Eisen J.A."/>
            <person name="Markowitz V."/>
            <person name="Hugenholtz P."/>
            <person name="Kyrpides N.C."/>
            <person name="Klenk H.P."/>
        </authorList>
    </citation>
    <scope>NUCLEOTIDE SEQUENCE [LARGE SCALE GENOMIC DNA]</scope>
    <source>
        <strain evidence="4">ATCC 43885 / DSM 4810 / JCM 11609 / LMG 19847 / NBRC 14762 / NCIMB 9860 / 6-10</strain>
    </source>
</reference>
<dbReference type="STRING" id="446465.Bfae_30220"/>
<evidence type="ECO:0000313" key="3">
    <source>
        <dbReference type="EMBL" id="ACU86783.1"/>
    </source>
</evidence>
<dbReference type="KEGG" id="bfa:Bfae_30220"/>
<dbReference type="PATRIC" id="fig|446465.5.peg.2988"/>
<dbReference type="eggNOG" id="ENOG5032E5Q">
    <property type="taxonomic scope" value="Bacteria"/>
</dbReference>
<keyword evidence="4" id="KW-1185">Reference proteome</keyword>
<feature type="region of interest" description="Disordered" evidence="1">
    <location>
        <begin position="34"/>
        <end position="87"/>
    </location>
</feature>
<evidence type="ECO:0000256" key="1">
    <source>
        <dbReference type="SAM" id="MobiDB-lite"/>
    </source>
</evidence>
<name>C7MAB3_BRAFD</name>
<dbReference type="HOGENOM" id="CLU_975456_0_0_11"/>
<sequence length="285" mass="28781">MHTTRTVRHRIARHGAQLLALGATAALVAGCGAGTDSGGSAPADDSQAGGSHAATGAQSDVRAATQGEESGATLPEEWAGTISTQPFAPESPSSYLAMVTLHGDQAVHEMSAEEIEGSEFLAGADPQCEGVAVLDGDAAHCTFTAMDGSDGERSAEVRLVHTGFGNTALLFGVTETEGQMEGAELPVAAGAPVGLQTLGTEDVSAVTDEDLADAATSAVMLGYANDGELPEELTVDCEVADGGEHGQCELTGTPDGGGDGSWYATAQHGYDGDRAAYLFTQLPQG</sequence>
<feature type="chain" id="PRO_5002979249" evidence="2">
    <location>
        <begin position="26"/>
        <end position="285"/>
    </location>
</feature>
<evidence type="ECO:0000256" key="2">
    <source>
        <dbReference type="SAM" id="SignalP"/>
    </source>
</evidence>
<gene>
    <name evidence="3" type="ordered locus">Bfae_30220</name>
</gene>
<accession>C7MAB3</accession>
<dbReference type="OrthoDB" id="4793226at2"/>
<dbReference type="EMBL" id="CP001643">
    <property type="protein sequence ID" value="ACU86783.1"/>
    <property type="molecule type" value="Genomic_DNA"/>
</dbReference>